<evidence type="ECO:0000313" key="1">
    <source>
        <dbReference type="EMBL" id="WVZ11454.1"/>
    </source>
</evidence>
<dbReference type="AlphaFoldDB" id="A0AAQ3RXD4"/>
<gene>
    <name evidence="1" type="ORF">V8G54_015984</name>
</gene>
<proteinExistence type="predicted"/>
<reference evidence="1 2" key="1">
    <citation type="journal article" date="2023" name="Life. Sci Alliance">
        <title>Evolutionary insights into 3D genome organization and epigenetic landscape of Vigna mungo.</title>
        <authorList>
            <person name="Junaid A."/>
            <person name="Singh B."/>
            <person name="Bhatia S."/>
        </authorList>
    </citation>
    <scope>NUCLEOTIDE SEQUENCE [LARGE SCALE GENOMIC DNA]</scope>
    <source>
        <strain evidence="1">Urdbean</strain>
    </source>
</reference>
<sequence length="169" mass="19627">MRLSFLVMSHAPLGIRRTSFLHLCTTRSLLNMFTTSSLLNIRVFMISRTHPTQISLYLHNILLVPSIAKNLLSVNKFAIDNGVYFEFYPHNYIVKSKATNEILLRLPNTQIDYHFVKENELSREITTNFVNSSDQLADLFTKTLRVPQIDYICNKLVHMTYGLQLEQEC</sequence>
<accession>A0AAQ3RXD4</accession>
<protein>
    <submittedName>
        <fullName evidence="1">Uncharacterized protein</fullName>
    </submittedName>
</protein>
<dbReference type="Proteomes" id="UP001374535">
    <property type="component" value="Chromosome 5"/>
</dbReference>
<keyword evidence="2" id="KW-1185">Reference proteome</keyword>
<organism evidence="1 2">
    <name type="scientific">Vigna mungo</name>
    <name type="common">Black gram</name>
    <name type="synonym">Phaseolus mungo</name>
    <dbReference type="NCBI Taxonomy" id="3915"/>
    <lineage>
        <taxon>Eukaryota</taxon>
        <taxon>Viridiplantae</taxon>
        <taxon>Streptophyta</taxon>
        <taxon>Embryophyta</taxon>
        <taxon>Tracheophyta</taxon>
        <taxon>Spermatophyta</taxon>
        <taxon>Magnoliopsida</taxon>
        <taxon>eudicotyledons</taxon>
        <taxon>Gunneridae</taxon>
        <taxon>Pentapetalae</taxon>
        <taxon>rosids</taxon>
        <taxon>fabids</taxon>
        <taxon>Fabales</taxon>
        <taxon>Fabaceae</taxon>
        <taxon>Papilionoideae</taxon>
        <taxon>50 kb inversion clade</taxon>
        <taxon>NPAAA clade</taxon>
        <taxon>indigoferoid/millettioid clade</taxon>
        <taxon>Phaseoleae</taxon>
        <taxon>Vigna</taxon>
    </lineage>
</organism>
<name>A0AAQ3RXD4_VIGMU</name>
<evidence type="ECO:0000313" key="2">
    <source>
        <dbReference type="Proteomes" id="UP001374535"/>
    </source>
</evidence>
<dbReference type="EMBL" id="CP144696">
    <property type="protein sequence ID" value="WVZ11454.1"/>
    <property type="molecule type" value="Genomic_DNA"/>
</dbReference>